<organism evidence="1 2">
    <name type="scientific">Cohnella thailandensis</name>
    <dbReference type="NCBI Taxonomy" id="557557"/>
    <lineage>
        <taxon>Bacteria</taxon>
        <taxon>Bacillati</taxon>
        <taxon>Bacillota</taxon>
        <taxon>Bacilli</taxon>
        <taxon>Bacillales</taxon>
        <taxon>Paenibacillaceae</taxon>
        <taxon>Cohnella</taxon>
    </lineage>
</organism>
<evidence type="ECO:0000313" key="2">
    <source>
        <dbReference type="Proteomes" id="UP000535838"/>
    </source>
</evidence>
<dbReference type="RefSeq" id="WP_185119060.1">
    <property type="nucleotide sequence ID" value="NZ_JACJVQ010000005.1"/>
</dbReference>
<accession>A0A841SW46</accession>
<dbReference type="EMBL" id="JACJVQ010000005">
    <property type="protein sequence ID" value="MBB6633847.1"/>
    <property type="molecule type" value="Genomic_DNA"/>
</dbReference>
<reference evidence="1 2" key="1">
    <citation type="submission" date="2020-08" db="EMBL/GenBank/DDBJ databases">
        <title>Cohnella phylogeny.</title>
        <authorList>
            <person name="Dunlap C."/>
        </authorList>
    </citation>
    <scope>NUCLEOTIDE SEQUENCE [LARGE SCALE GENOMIC DNA]</scope>
    <source>
        <strain evidence="1 2">DSM 25241</strain>
    </source>
</reference>
<sequence>MWRQREKNRVRSARKAGMLLLFLLLLAAIVVLGGCSTGEDKLRFDEVSLVTEPAAPTAGSDTKLIVEVDNKEYKDREATIQIQINSNSTLPQLLDASREGDGYFVDYSFPKAGDYTITIHMYYGEDEHYAFGKQLKIAG</sequence>
<gene>
    <name evidence="1" type="ORF">H7B67_06975</name>
</gene>
<proteinExistence type="predicted"/>
<keyword evidence="2" id="KW-1185">Reference proteome</keyword>
<comment type="caution">
    <text evidence="1">The sequence shown here is derived from an EMBL/GenBank/DDBJ whole genome shotgun (WGS) entry which is preliminary data.</text>
</comment>
<dbReference type="Proteomes" id="UP000535838">
    <property type="component" value="Unassembled WGS sequence"/>
</dbReference>
<protein>
    <recommendedName>
        <fullName evidence="3">YtkA-like domain-containing protein</fullName>
    </recommendedName>
</protein>
<dbReference type="AlphaFoldDB" id="A0A841SW46"/>
<dbReference type="PROSITE" id="PS51257">
    <property type="entry name" value="PROKAR_LIPOPROTEIN"/>
    <property type="match status" value="1"/>
</dbReference>
<name>A0A841SW46_9BACL</name>
<evidence type="ECO:0008006" key="3">
    <source>
        <dbReference type="Google" id="ProtNLM"/>
    </source>
</evidence>
<evidence type="ECO:0000313" key="1">
    <source>
        <dbReference type="EMBL" id="MBB6633847.1"/>
    </source>
</evidence>